<reference evidence="2" key="2">
    <citation type="submission" date="2025-08" db="UniProtKB">
        <authorList>
            <consortium name="Ensembl"/>
        </authorList>
    </citation>
    <scope>IDENTIFICATION</scope>
</reference>
<feature type="transmembrane region" description="Helical" evidence="1">
    <location>
        <begin position="53"/>
        <end position="72"/>
    </location>
</feature>
<keyword evidence="1" id="KW-0812">Transmembrane</keyword>
<name>A0A803TVB3_ANOCA</name>
<organism evidence="2 3">
    <name type="scientific">Anolis carolinensis</name>
    <name type="common">Green anole</name>
    <name type="synonym">American chameleon</name>
    <dbReference type="NCBI Taxonomy" id="28377"/>
    <lineage>
        <taxon>Eukaryota</taxon>
        <taxon>Metazoa</taxon>
        <taxon>Chordata</taxon>
        <taxon>Craniata</taxon>
        <taxon>Vertebrata</taxon>
        <taxon>Euteleostomi</taxon>
        <taxon>Lepidosauria</taxon>
        <taxon>Squamata</taxon>
        <taxon>Bifurcata</taxon>
        <taxon>Unidentata</taxon>
        <taxon>Episquamata</taxon>
        <taxon>Toxicofera</taxon>
        <taxon>Iguania</taxon>
        <taxon>Dactyloidae</taxon>
        <taxon>Anolis</taxon>
    </lineage>
</organism>
<accession>A0A803TVB3</accession>
<proteinExistence type="predicted"/>
<dbReference type="AlphaFoldDB" id="A0A803TVB3"/>
<keyword evidence="3" id="KW-1185">Reference proteome</keyword>
<dbReference type="InParanoid" id="A0A803TVB3"/>
<dbReference type="Proteomes" id="UP000001646">
    <property type="component" value="Chromosome 5"/>
</dbReference>
<evidence type="ECO:0000313" key="2">
    <source>
        <dbReference type="Ensembl" id="ENSACAP00000039153.1"/>
    </source>
</evidence>
<reference evidence="2" key="3">
    <citation type="submission" date="2025-09" db="UniProtKB">
        <authorList>
            <consortium name="Ensembl"/>
        </authorList>
    </citation>
    <scope>IDENTIFICATION</scope>
</reference>
<evidence type="ECO:0000313" key="3">
    <source>
        <dbReference type="Proteomes" id="UP000001646"/>
    </source>
</evidence>
<evidence type="ECO:0000256" key="1">
    <source>
        <dbReference type="SAM" id="Phobius"/>
    </source>
</evidence>
<sequence>MTYDISKQKEGMVLENKQTNKDLLQEEEKIAAQVRKNSKKRLKSSFSLFSSDFWLYYYIGIWFVLNLVKALWELDS</sequence>
<keyword evidence="1" id="KW-0472">Membrane</keyword>
<dbReference type="Ensembl" id="ENSACAT00000041191.1">
    <property type="protein sequence ID" value="ENSACAP00000039153.1"/>
    <property type="gene ID" value="ENSACAG00000034937.1"/>
</dbReference>
<protein>
    <submittedName>
        <fullName evidence="2">Uncharacterized protein</fullName>
    </submittedName>
</protein>
<keyword evidence="1" id="KW-1133">Transmembrane helix</keyword>
<reference evidence="2 3" key="1">
    <citation type="submission" date="2009-12" db="EMBL/GenBank/DDBJ databases">
        <title>The Genome Sequence of Anolis carolinensis (Green Anole Lizard).</title>
        <authorList>
            <consortium name="The Genome Sequencing Platform"/>
            <person name="Di Palma F."/>
            <person name="Alfoldi J."/>
            <person name="Heiman D."/>
            <person name="Young S."/>
            <person name="Grabherr M."/>
            <person name="Johnson J."/>
            <person name="Lander E.S."/>
            <person name="Lindblad-Toh K."/>
        </authorList>
    </citation>
    <scope>NUCLEOTIDE SEQUENCE [LARGE SCALE GENOMIC DNA]</scope>
    <source>
        <strain evidence="2 3">JBL SC #1</strain>
    </source>
</reference>